<feature type="transmembrane region" description="Helical" evidence="5">
    <location>
        <begin position="50"/>
        <end position="71"/>
    </location>
</feature>
<evidence type="ECO:0000313" key="7">
    <source>
        <dbReference type="Proteomes" id="UP000044602"/>
    </source>
</evidence>
<dbReference type="PANTHER" id="PTHR48022">
    <property type="entry name" value="PLASTIDIC GLUCOSE TRANSPORTER 4"/>
    <property type="match status" value="1"/>
</dbReference>
<dbReference type="InterPro" id="IPR005828">
    <property type="entry name" value="MFS_sugar_transport-like"/>
</dbReference>
<dbReference type="GO" id="GO:0016020">
    <property type="term" value="C:membrane"/>
    <property type="evidence" value="ECO:0007669"/>
    <property type="project" value="UniProtKB-SubCell"/>
</dbReference>
<evidence type="ECO:0000256" key="2">
    <source>
        <dbReference type="ARBA" id="ARBA00022692"/>
    </source>
</evidence>
<keyword evidence="3 5" id="KW-1133">Transmembrane helix</keyword>
<protein>
    <recommendedName>
        <fullName evidence="8">Major facilitator superfamily (MFS) profile domain-containing protein</fullName>
    </recommendedName>
</protein>
<accession>A0A0G4L4M9</accession>
<evidence type="ECO:0000313" key="6">
    <source>
        <dbReference type="EMBL" id="CRK16944.1"/>
    </source>
</evidence>
<dbReference type="InterPro" id="IPR050360">
    <property type="entry name" value="MFS_Sugar_Transporters"/>
</dbReference>
<sequence length="223" mass="24730">MLAVTLDFHAAIMNVTKLCLHGMNVSGVQRDQNDRHGADQRPDSDKPRGVILGLSNAVIELGCTVATPFISSTSKRWARRFGIFFGAVIMLVSGVIQGASVNSLWFLPESPRFLIANGKPEQAKAFLFKYHGNGDIKSQLADLEYREMCAVIEAEMANNTGWRFLLKTPGKRRRILVPVLLGLFSQWSGNGLISYHLVRVLETAGMTNKRHVNIINGCLMIFN</sequence>
<keyword evidence="2 5" id="KW-0812">Transmembrane</keyword>
<reference evidence="7" key="1">
    <citation type="submission" date="2015-05" db="EMBL/GenBank/DDBJ databases">
        <authorList>
            <person name="Fogelqvist Johan"/>
        </authorList>
    </citation>
    <scope>NUCLEOTIDE SEQUENCE [LARGE SCALE GENOMIC DNA]</scope>
</reference>
<evidence type="ECO:0000256" key="1">
    <source>
        <dbReference type="ARBA" id="ARBA00004141"/>
    </source>
</evidence>
<dbReference type="Gene3D" id="1.20.1250.20">
    <property type="entry name" value="MFS general substrate transporter like domains"/>
    <property type="match status" value="2"/>
</dbReference>
<comment type="subcellular location">
    <subcellularLocation>
        <location evidence="1">Membrane</location>
        <topology evidence="1">Multi-pass membrane protein</topology>
    </subcellularLocation>
</comment>
<organism evidence="6 7">
    <name type="scientific">Verticillium longisporum</name>
    <name type="common">Verticillium dahliae var. longisporum</name>
    <dbReference type="NCBI Taxonomy" id="100787"/>
    <lineage>
        <taxon>Eukaryota</taxon>
        <taxon>Fungi</taxon>
        <taxon>Dikarya</taxon>
        <taxon>Ascomycota</taxon>
        <taxon>Pezizomycotina</taxon>
        <taxon>Sordariomycetes</taxon>
        <taxon>Hypocreomycetidae</taxon>
        <taxon>Glomerellales</taxon>
        <taxon>Plectosphaerellaceae</taxon>
        <taxon>Verticillium</taxon>
    </lineage>
</organism>
<gene>
    <name evidence="6" type="ORF">BN1708_011883</name>
</gene>
<proteinExistence type="predicted"/>
<dbReference type="EMBL" id="CVQH01008002">
    <property type="protein sequence ID" value="CRK16944.1"/>
    <property type="molecule type" value="Genomic_DNA"/>
</dbReference>
<dbReference type="PANTHER" id="PTHR48022:SF64">
    <property type="entry name" value="MAJOR FACILITATOR SUPERFAMILY (MFS) PROFILE DOMAIN-CONTAINING PROTEIN"/>
    <property type="match status" value="1"/>
</dbReference>
<keyword evidence="4 5" id="KW-0472">Membrane</keyword>
<evidence type="ECO:0000256" key="5">
    <source>
        <dbReference type="SAM" id="Phobius"/>
    </source>
</evidence>
<dbReference type="SUPFAM" id="SSF103473">
    <property type="entry name" value="MFS general substrate transporter"/>
    <property type="match status" value="1"/>
</dbReference>
<evidence type="ECO:0008006" key="8">
    <source>
        <dbReference type="Google" id="ProtNLM"/>
    </source>
</evidence>
<name>A0A0G4L4M9_VERLO</name>
<dbReference type="Proteomes" id="UP000044602">
    <property type="component" value="Unassembled WGS sequence"/>
</dbReference>
<feature type="transmembrane region" description="Helical" evidence="5">
    <location>
        <begin position="83"/>
        <end position="107"/>
    </location>
</feature>
<dbReference type="InterPro" id="IPR036259">
    <property type="entry name" value="MFS_trans_sf"/>
</dbReference>
<dbReference type="Pfam" id="PF00083">
    <property type="entry name" value="Sugar_tr"/>
    <property type="match status" value="1"/>
</dbReference>
<dbReference type="AlphaFoldDB" id="A0A0G4L4M9"/>
<evidence type="ECO:0000256" key="3">
    <source>
        <dbReference type="ARBA" id="ARBA00022989"/>
    </source>
</evidence>
<evidence type="ECO:0000256" key="4">
    <source>
        <dbReference type="ARBA" id="ARBA00023136"/>
    </source>
</evidence>
<dbReference type="GO" id="GO:0005351">
    <property type="term" value="F:carbohydrate:proton symporter activity"/>
    <property type="evidence" value="ECO:0007669"/>
    <property type="project" value="TreeGrafter"/>
</dbReference>
<keyword evidence="7" id="KW-1185">Reference proteome</keyword>